<dbReference type="Proteomes" id="UP000095287">
    <property type="component" value="Unplaced"/>
</dbReference>
<feature type="domain" description="Protein kinase" evidence="1">
    <location>
        <begin position="45"/>
        <end position="316"/>
    </location>
</feature>
<evidence type="ECO:0000313" key="2">
    <source>
        <dbReference type="Proteomes" id="UP000095287"/>
    </source>
</evidence>
<keyword evidence="2" id="KW-1185">Reference proteome</keyword>
<dbReference type="GO" id="GO:0004672">
    <property type="term" value="F:protein kinase activity"/>
    <property type="evidence" value="ECO:0007669"/>
    <property type="project" value="InterPro"/>
</dbReference>
<proteinExistence type="predicted"/>
<dbReference type="AlphaFoldDB" id="A0A1I8AAJ7"/>
<dbReference type="InterPro" id="IPR050235">
    <property type="entry name" value="CK1_Ser-Thr_kinase"/>
</dbReference>
<dbReference type="SUPFAM" id="SSF56112">
    <property type="entry name" value="Protein kinase-like (PK-like)"/>
    <property type="match status" value="1"/>
</dbReference>
<dbReference type="SMART" id="SM00220">
    <property type="entry name" value="S_TKc"/>
    <property type="match status" value="1"/>
</dbReference>
<dbReference type="PANTHER" id="PTHR11909">
    <property type="entry name" value="CASEIN KINASE-RELATED"/>
    <property type="match status" value="1"/>
</dbReference>
<dbReference type="PROSITE" id="PS50011">
    <property type="entry name" value="PROTEIN_KINASE_DOM"/>
    <property type="match status" value="1"/>
</dbReference>
<name>A0A1I8AAJ7_9BILA</name>
<sequence>MILSKAAEEKMTRAKYPSLSAHSMAGAAAMMPHVGMNLEHNSKTWTIIKTLASGPFSEVFEAMDADTREHFAMKTEKEVGTIRPVLKLDVFVLRMLQSRNPIGFPRIYDAGRTDNFKYVVMQLVGPDLSKLRRSLPDKKFSLITALRVCAQTLDRIETLHDMGWLCRDIKAPNFAIGLGDEAGIVFMLDFGFARRFIDNNGNHVRPRAAAAILGTIHYAPIASHYGREQSRRDDLESWFYMCVELVAGPLPWSHLDSRRQHQLICECKQFARKGGRHQFLKDCPLEFSDILSMIDSLKYYDRPNYRLISAQIEKAIDRLKLDRYAPFDWQVDNGKILERAAVIGDLGESHLLSVKLREARKKLEATEPIDIST</sequence>
<protein>
    <submittedName>
        <fullName evidence="3">Protein kinase domain-containing protein</fullName>
    </submittedName>
</protein>
<dbReference type="Gene3D" id="1.10.510.10">
    <property type="entry name" value="Transferase(Phosphotransferase) domain 1"/>
    <property type="match status" value="1"/>
</dbReference>
<dbReference type="InterPro" id="IPR011009">
    <property type="entry name" value="Kinase-like_dom_sf"/>
</dbReference>
<dbReference type="Pfam" id="PF00069">
    <property type="entry name" value="Pkinase"/>
    <property type="match status" value="1"/>
</dbReference>
<accession>A0A1I8AAJ7</accession>
<evidence type="ECO:0000259" key="1">
    <source>
        <dbReference type="PROSITE" id="PS50011"/>
    </source>
</evidence>
<dbReference type="GO" id="GO:0005524">
    <property type="term" value="F:ATP binding"/>
    <property type="evidence" value="ECO:0007669"/>
    <property type="project" value="InterPro"/>
</dbReference>
<evidence type="ECO:0000313" key="3">
    <source>
        <dbReference type="WBParaSite" id="L893_g3613.t1"/>
    </source>
</evidence>
<organism evidence="2 3">
    <name type="scientific">Steinernema glaseri</name>
    <dbReference type="NCBI Taxonomy" id="37863"/>
    <lineage>
        <taxon>Eukaryota</taxon>
        <taxon>Metazoa</taxon>
        <taxon>Ecdysozoa</taxon>
        <taxon>Nematoda</taxon>
        <taxon>Chromadorea</taxon>
        <taxon>Rhabditida</taxon>
        <taxon>Tylenchina</taxon>
        <taxon>Panagrolaimomorpha</taxon>
        <taxon>Strongyloidoidea</taxon>
        <taxon>Steinernematidae</taxon>
        <taxon>Steinernema</taxon>
    </lineage>
</organism>
<dbReference type="WBParaSite" id="L893_g3613.t1">
    <property type="protein sequence ID" value="L893_g3613.t1"/>
    <property type="gene ID" value="L893_g3613"/>
</dbReference>
<reference evidence="3" key="1">
    <citation type="submission" date="2016-11" db="UniProtKB">
        <authorList>
            <consortium name="WormBaseParasite"/>
        </authorList>
    </citation>
    <scope>IDENTIFICATION</scope>
</reference>
<dbReference type="InterPro" id="IPR000719">
    <property type="entry name" value="Prot_kinase_dom"/>
</dbReference>